<feature type="compositionally biased region" description="Basic and acidic residues" evidence="1">
    <location>
        <begin position="103"/>
        <end position="126"/>
    </location>
</feature>
<dbReference type="PANTHER" id="PTHR35463:SF11">
    <property type="entry name" value="TRANSMEMBRANE PROTEIN"/>
    <property type="match status" value="1"/>
</dbReference>
<evidence type="ECO:0000256" key="1">
    <source>
        <dbReference type="SAM" id="MobiDB-lite"/>
    </source>
</evidence>
<accession>W9RFI3</accession>
<dbReference type="EMBL" id="KE344671">
    <property type="protein sequence ID" value="EXB75030.1"/>
    <property type="molecule type" value="Genomic_DNA"/>
</dbReference>
<evidence type="ECO:0000313" key="3">
    <source>
        <dbReference type="EMBL" id="EXB75030.1"/>
    </source>
</evidence>
<dbReference type="Proteomes" id="UP000030645">
    <property type="component" value="Unassembled WGS sequence"/>
</dbReference>
<sequence>MDKLKISIALMIVFCMLMGFASKSAVGEEDQEEKKPVKATLTERLTSLLYVSSPSSSPSTFTNWDRFKSLLHQPHAYFFPPNLESNEANQDMMSGSTSSRGGAGEKVKEAVTRSMEKGKENVEDSAKSAAKLAGETMHKTSEKVKKSLSKGEKAHHHQQSHEL</sequence>
<feature type="region of interest" description="Disordered" evidence="1">
    <location>
        <begin position="82"/>
        <end position="163"/>
    </location>
</feature>
<feature type="compositionally biased region" description="Polar residues" evidence="1">
    <location>
        <begin position="83"/>
        <end position="100"/>
    </location>
</feature>
<evidence type="ECO:0000256" key="2">
    <source>
        <dbReference type="SAM" id="SignalP"/>
    </source>
</evidence>
<dbReference type="PANTHER" id="PTHR35463">
    <property type="entry name" value="TRANSMEMBRANE PROTEIN"/>
    <property type="match status" value="1"/>
</dbReference>
<proteinExistence type="predicted"/>
<feature type="compositionally biased region" description="Basic residues" evidence="1">
    <location>
        <begin position="153"/>
        <end position="163"/>
    </location>
</feature>
<keyword evidence="4" id="KW-1185">Reference proteome</keyword>
<keyword evidence="2" id="KW-0732">Signal</keyword>
<dbReference type="eggNOG" id="ENOG502S6HC">
    <property type="taxonomic scope" value="Eukaryota"/>
</dbReference>
<name>W9RFI3_9ROSA</name>
<protein>
    <submittedName>
        <fullName evidence="3">Uncharacterized protein</fullName>
    </submittedName>
</protein>
<reference evidence="4" key="1">
    <citation type="submission" date="2013-01" db="EMBL/GenBank/DDBJ databases">
        <title>Draft Genome Sequence of a Mulberry Tree, Morus notabilis C.K. Schneid.</title>
        <authorList>
            <person name="He N."/>
            <person name="Zhao S."/>
        </authorList>
    </citation>
    <scope>NUCLEOTIDE SEQUENCE</scope>
</reference>
<feature type="chain" id="PRO_5004932550" evidence="2">
    <location>
        <begin position="28"/>
        <end position="163"/>
    </location>
</feature>
<dbReference type="AlphaFoldDB" id="W9RFI3"/>
<feature type="signal peptide" evidence="2">
    <location>
        <begin position="1"/>
        <end position="27"/>
    </location>
</feature>
<gene>
    <name evidence="3" type="ORF">L484_012154</name>
</gene>
<organism evidence="3 4">
    <name type="scientific">Morus notabilis</name>
    <dbReference type="NCBI Taxonomy" id="981085"/>
    <lineage>
        <taxon>Eukaryota</taxon>
        <taxon>Viridiplantae</taxon>
        <taxon>Streptophyta</taxon>
        <taxon>Embryophyta</taxon>
        <taxon>Tracheophyta</taxon>
        <taxon>Spermatophyta</taxon>
        <taxon>Magnoliopsida</taxon>
        <taxon>eudicotyledons</taxon>
        <taxon>Gunneridae</taxon>
        <taxon>Pentapetalae</taxon>
        <taxon>rosids</taxon>
        <taxon>fabids</taxon>
        <taxon>Rosales</taxon>
        <taxon>Moraceae</taxon>
        <taxon>Moreae</taxon>
        <taxon>Morus</taxon>
    </lineage>
</organism>
<evidence type="ECO:0000313" key="4">
    <source>
        <dbReference type="Proteomes" id="UP000030645"/>
    </source>
</evidence>
<feature type="compositionally biased region" description="Basic and acidic residues" evidence="1">
    <location>
        <begin position="136"/>
        <end position="152"/>
    </location>
</feature>